<keyword evidence="2" id="KW-0929">Antimicrobial</keyword>
<dbReference type="GO" id="GO:0031640">
    <property type="term" value="P:killing of cells of another organism"/>
    <property type="evidence" value="ECO:0007669"/>
    <property type="project" value="UniProtKB-KW"/>
</dbReference>
<dbReference type="Gene3D" id="1.10.530.40">
    <property type="match status" value="1"/>
</dbReference>
<dbReference type="PANTHER" id="PTHR38107">
    <property type="match status" value="1"/>
</dbReference>
<evidence type="ECO:0000256" key="4">
    <source>
        <dbReference type="ARBA" id="ARBA00022801"/>
    </source>
</evidence>
<dbReference type="InterPro" id="IPR033907">
    <property type="entry name" value="Endolysin_autolysin"/>
</dbReference>
<proteinExistence type="inferred from homology"/>
<keyword evidence="6" id="KW-0326">Glycosidase</keyword>
<evidence type="ECO:0000256" key="3">
    <source>
        <dbReference type="ARBA" id="ARBA00022638"/>
    </source>
</evidence>
<dbReference type="InterPro" id="IPR023346">
    <property type="entry name" value="Lysozyme-like_dom_sf"/>
</dbReference>
<dbReference type="GO" id="GO:0042742">
    <property type="term" value="P:defense response to bacterium"/>
    <property type="evidence" value="ECO:0007669"/>
    <property type="project" value="UniProtKB-KW"/>
</dbReference>
<evidence type="ECO:0000313" key="9">
    <source>
        <dbReference type="EMBL" id="KZS20822.1"/>
    </source>
</evidence>
<dbReference type="InterPro" id="IPR034690">
    <property type="entry name" value="Endolysin_T4_type"/>
</dbReference>
<evidence type="ECO:0000256" key="2">
    <source>
        <dbReference type="ARBA" id="ARBA00022529"/>
    </source>
</evidence>
<accession>A0A0P5SMB2</accession>
<evidence type="ECO:0000256" key="6">
    <source>
        <dbReference type="ARBA" id="ARBA00023295"/>
    </source>
</evidence>
<dbReference type="HAMAP" id="MF_04110">
    <property type="entry name" value="ENDOLYSIN_T4"/>
    <property type="match status" value="1"/>
</dbReference>
<dbReference type="SUPFAM" id="SSF53955">
    <property type="entry name" value="Lysozyme-like"/>
    <property type="match status" value="1"/>
</dbReference>
<name>A0A0P5SMB2_9CRUS</name>
<protein>
    <recommendedName>
        <fullName evidence="11">Lysozyme</fullName>
    </recommendedName>
</protein>
<dbReference type="OrthoDB" id="10001926at2759"/>
<gene>
    <name evidence="9" type="ORF">APZ42_012487</name>
</gene>
<dbReference type="CDD" id="cd00737">
    <property type="entry name" value="lyz_endolysin_autolysin"/>
    <property type="match status" value="1"/>
</dbReference>
<evidence type="ECO:0000256" key="7">
    <source>
        <dbReference type="SAM" id="SignalP"/>
    </source>
</evidence>
<evidence type="ECO:0008006" key="11">
    <source>
        <dbReference type="Google" id="ProtNLM"/>
    </source>
</evidence>
<dbReference type="InterPro" id="IPR002196">
    <property type="entry name" value="Glyco_hydro_24"/>
</dbReference>
<evidence type="ECO:0000256" key="1">
    <source>
        <dbReference type="ARBA" id="ARBA00000632"/>
    </source>
</evidence>
<keyword evidence="3" id="KW-0081">Bacteriolytic enzyme</keyword>
<comment type="catalytic activity">
    <reaction evidence="1">
        <text>Hydrolysis of (1-&gt;4)-beta-linkages between N-acetylmuramic acid and N-acetyl-D-glucosamine residues in a peptidoglycan and between N-acetyl-D-glucosamine residues in chitodextrins.</text>
        <dbReference type="EC" id="3.2.1.17"/>
    </reaction>
</comment>
<dbReference type="GO" id="GO:0016998">
    <property type="term" value="P:cell wall macromolecule catabolic process"/>
    <property type="evidence" value="ECO:0007669"/>
    <property type="project" value="InterPro"/>
</dbReference>
<dbReference type="Pfam" id="PF00959">
    <property type="entry name" value="Phage_lysozyme"/>
    <property type="match status" value="1"/>
</dbReference>
<dbReference type="Proteomes" id="UP000076858">
    <property type="component" value="Unassembled WGS sequence"/>
</dbReference>
<evidence type="ECO:0000313" key="10">
    <source>
        <dbReference type="Proteomes" id="UP000076858"/>
    </source>
</evidence>
<dbReference type="AlphaFoldDB" id="A0A0P5SMB2"/>
<reference evidence="8" key="1">
    <citation type="submission" date="2015-10" db="EMBL/GenBank/DDBJ databases">
        <title>EvidentialGene: Evidence-directed Construction of Complete mRNA Transcriptomes without Genomes.</title>
        <authorList>
            <person name="Gilbert D.G."/>
        </authorList>
    </citation>
    <scope>NUCLEOTIDE SEQUENCE</scope>
</reference>
<evidence type="ECO:0000256" key="5">
    <source>
        <dbReference type="ARBA" id="ARBA00023200"/>
    </source>
</evidence>
<sequence length="177" mass="19723">MQTASYSVIVLAALFASSLAARTCSQEGYDLIKGFEGLSLVAYQDIGGVWTIGYGNTMYQDGSPVRQGDTITQQGADDLFEFWVDESFAPEVDRLVGTSVVIRQVQFDALVSFTYNIGVSAFADSTLLRKLRVFPDDPTIRDEFMRWVYVNGEVVQGLVNRRDAEADFYFSKVESMC</sequence>
<organism evidence="8">
    <name type="scientific">Daphnia magna</name>
    <dbReference type="NCBI Taxonomy" id="35525"/>
    <lineage>
        <taxon>Eukaryota</taxon>
        <taxon>Metazoa</taxon>
        <taxon>Ecdysozoa</taxon>
        <taxon>Arthropoda</taxon>
        <taxon>Crustacea</taxon>
        <taxon>Branchiopoda</taxon>
        <taxon>Diplostraca</taxon>
        <taxon>Cladocera</taxon>
        <taxon>Anomopoda</taxon>
        <taxon>Daphniidae</taxon>
        <taxon>Daphnia</taxon>
    </lineage>
</organism>
<dbReference type="InterPro" id="IPR051018">
    <property type="entry name" value="Bacteriophage_GH24"/>
</dbReference>
<keyword evidence="10" id="KW-1185">Reference proteome</keyword>
<dbReference type="PANTHER" id="PTHR38107:SF3">
    <property type="entry name" value="LYSOZYME RRRD-RELATED"/>
    <property type="match status" value="1"/>
</dbReference>
<dbReference type="EMBL" id="LRGB01000115">
    <property type="protein sequence ID" value="KZS20822.1"/>
    <property type="molecule type" value="Genomic_DNA"/>
</dbReference>
<reference evidence="9 10" key="2">
    <citation type="submission" date="2016-03" db="EMBL/GenBank/DDBJ databases">
        <title>EvidentialGene: Evidence-directed Construction of Genes on Genomes.</title>
        <authorList>
            <person name="Gilbert D.G."/>
            <person name="Choi J.-H."/>
            <person name="Mockaitis K."/>
            <person name="Colbourne J."/>
            <person name="Pfrender M."/>
        </authorList>
    </citation>
    <scope>NUCLEOTIDE SEQUENCE [LARGE SCALE GENOMIC DNA]</scope>
    <source>
        <strain evidence="9 10">Xinb3</strain>
        <tissue evidence="9">Complete organism</tissue>
    </source>
</reference>
<dbReference type="GO" id="GO:0009253">
    <property type="term" value="P:peptidoglycan catabolic process"/>
    <property type="evidence" value="ECO:0007669"/>
    <property type="project" value="InterPro"/>
</dbReference>
<feature type="chain" id="PRO_5007981439" description="Lysozyme" evidence="7">
    <location>
        <begin position="21"/>
        <end position="177"/>
    </location>
</feature>
<evidence type="ECO:0000313" key="8">
    <source>
        <dbReference type="EMBL" id="JAL57921.1"/>
    </source>
</evidence>
<keyword evidence="4" id="KW-0378">Hydrolase</keyword>
<dbReference type="GO" id="GO:0003796">
    <property type="term" value="F:lysozyme activity"/>
    <property type="evidence" value="ECO:0007669"/>
    <property type="project" value="UniProtKB-EC"/>
</dbReference>
<keyword evidence="5" id="KW-1035">Host cytoplasm</keyword>
<feature type="signal peptide" evidence="7">
    <location>
        <begin position="1"/>
        <end position="20"/>
    </location>
</feature>
<dbReference type="InterPro" id="IPR023347">
    <property type="entry name" value="Lysozyme_dom_sf"/>
</dbReference>
<dbReference type="EMBL" id="GDIQ01093805">
    <property type="protein sequence ID" value="JAL57921.1"/>
    <property type="molecule type" value="Transcribed_RNA"/>
</dbReference>
<keyword evidence="7" id="KW-0732">Signal</keyword>
<dbReference type="STRING" id="35525.A0A0P5SMB2"/>